<keyword evidence="8" id="KW-1185">Reference proteome</keyword>
<organism evidence="7 8">
    <name type="scientific">Perkinsus chesapeaki</name>
    <name type="common">Clam parasite</name>
    <name type="synonym">Perkinsus andrewsi</name>
    <dbReference type="NCBI Taxonomy" id="330153"/>
    <lineage>
        <taxon>Eukaryota</taxon>
        <taxon>Sar</taxon>
        <taxon>Alveolata</taxon>
        <taxon>Perkinsozoa</taxon>
        <taxon>Perkinsea</taxon>
        <taxon>Perkinsida</taxon>
        <taxon>Perkinsidae</taxon>
        <taxon>Perkinsus</taxon>
    </lineage>
</organism>
<proteinExistence type="inferred from homology"/>
<gene>
    <name evidence="7" type="ORF">FOL47_011315</name>
</gene>
<dbReference type="EMBL" id="JAAPAO010000979">
    <property type="protein sequence ID" value="KAF4651972.1"/>
    <property type="molecule type" value="Genomic_DNA"/>
</dbReference>
<comment type="cofactor">
    <cofactor evidence="1">
        <name>FAD</name>
        <dbReference type="ChEBI" id="CHEBI:57692"/>
    </cofactor>
</comment>
<dbReference type="SUPFAM" id="SSF51905">
    <property type="entry name" value="FAD/NAD(P)-binding domain"/>
    <property type="match status" value="1"/>
</dbReference>
<reference evidence="7 8" key="1">
    <citation type="submission" date="2020-04" db="EMBL/GenBank/DDBJ databases">
        <title>Perkinsus chesapeaki whole genome sequence.</title>
        <authorList>
            <person name="Bogema D.R."/>
        </authorList>
    </citation>
    <scope>NUCLEOTIDE SEQUENCE [LARGE SCALE GENOMIC DNA]</scope>
    <source>
        <strain evidence="7">ATCC PRA-425</strain>
    </source>
</reference>
<comment type="caution">
    <text evidence="7">The sequence shown here is derived from an EMBL/GenBank/DDBJ whole genome shotgun (WGS) entry which is preliminary data.</text>
</comment>
<evidence type="ECO:0000256" key="3">
    <source>
        <dbReference type="ARBA" id="ARBA00022630"/>
    </source>
</evidence>
<keyword evidence="3" id="KW-0285">Flavoprotein</keyword>
<sequence>MTPKEVKKNYPMVRLKNDDLAIEQVDGACIFAMEAVEGLKAAIGDDRIAEDKAVTLDIHKRTVTFESGKVVTYGALVLACGSWTNELLHNSYLGLMNYLASAEQFTYYEPKKGEELGNYETGKVPILLTVESRPNFEDMELGVYCLPAMEGGIDAVKVGHHQNGQIIRSAEHILPLKAQLPRLPLTRSHETIPGVPVEKDALLESATNGFIQQYLPGLQGDHACSYGRCIYQLSYMKDYDFIIGNHWDSPDGRVQVATGFSGEGFKFAPVIDGIPYEKDYQLISA</sequence>
<keyword evidence="4" id="KW-0274">FAD</keyword>
<dbReference type="AlphaFoldDB" id="A0A7J6KYJ0"/>
<feature type="domain" description="FAD dependent oxidoreductase" evidence="6">
    <location>
        <begin position="22"/>
        <end position="271"/>
    </location>
</feature>
<evidence type="ECO:0000256" key="2">
    <source>
        <dbReference type="ARBA" id="ARBA00010989"/>
    </source>
</evidence>
<dbReference type="Gene3D" id="3.30.9.10">
    <property type="entry name" value="D-Amino Acid Oxidase, subunit A, domain 2"/>
    <property type="match status" value="1"/>
</dbReference>
<evidence type="ECO:0000259" key="6">
    <source>
        <dbReference type="Pfam" id="PF01266"/>
    </source>
</evidence>
<dbReference type="PANTHER" id="PTHR10961">
    <property type="entry name" value="PEROXISOMAL SARCOSINE OXIDASE"/>
    <property type="match status" value="1"/>
</dbReference>
<dbReference type="InterPro" id="IPR006076">
    <property type="entry name" value="FAD-dep_OxRdtase"/>
</dbReference>
<dbReference type="InterPro" id="IPR045170">
    <property type="entry name" value="MTOX"/>
</dbReference>
<evidence type="ECO:0000256" key="5">
    <source>
        <dbReference type="ARBA" id="ARBA00023002"/>
    </source>
</evidence>
<dbReference type="Gene3D" id="3.50.50.60">
    <property type="entry name" value="FAD/NAD(P)-binding domain"/>
    <property type="match status" value="1"/>
</dbReference>
<comment type="similarity">
    <text evidence="2">Belongs to the MSOX/MTOX family.</text>
</comment>
<evidence type="ECO:0000256" key="4">
    <source>
        <dbReference type="ARBA" id="ARBA00022827"/>
    </source>
</evidence>
<keyword evidence="5" id="KW-0560">Oxidoreductase</keyword>
<name>A0A7J6KYJ0_PERCH</name>
<dbReference type="GO" id="GO:0008115">
    <property type="term" value="F:sarcosine oxidase activity"/>
    <property type="evidence" value="ECO:0007669"/>
    <property type="project" value="TreeGrafter"/>
</dbReference>
<dbReference type="PANTHER" id="PTHR10961:SF7">
    <property type="entry name" value="FAD DEPENDENT OXIDOREDUCTASE DOMAIN-CONTAINING PROTEIN"/>
    <property type="match status" value="1"/>
</dbReference>
<evidence type="ECO:0000313" key="8">
    <source>
        <dbReference type="Proteomes" id="UP000591131"/>
    </source>
</evidence>
<evidence type="ECO:0000313" key="7">
    <source>
        <dbReference type="EMBL" id="KAF4651972.1"/>
    </source>
</evidence>
<accession>A0A7J6KYJ0</accession>
<evidence type="ECO:0000256" key="1">
    <source>
        <dbReference type="ARBA" id="ARBA00001974"/>
    </source>
</evidence>
<dbReference type="Pfam" id="PF01266">
    <property type="entry name" value="DAO"/>
    <property type="match status" value="1"/>
</dbReference>
<dbReference type="InterPro" id="IPR036188">
    <property type="entry name" value="FAD/NAD-bd_sf"/>
</dbReference>
<dbReference type="GO" id="GO:0050660">
    <property type="term" value="F:flavin adenine dinucleotide binding"/>
    <property type="evidence" value="ECO:0007669"/>
    <property type="project" value="InterPro"/>
</dbReference>
<dbReference type="Proteomes" id="UP000591131">
    <property type="component" value="Unassembled WGS sequence"/>
</dbReference>
<dbReference type="OrthoDB" id="433487at2759"/>
<protein>
    <recommendedName>
        <fullName evidence="6">FAD dependent oxidoreductase domain-containing protein</fullName>
    </recommendedName>
</protein>